<evidence type="ECO:0000313" key="10">
    <source>
        <dbReference type="Proteomes" id="UP000325286"/>
    </source>
</evidence>
<organism evidence="9 10">
    <name type="scientific">Roseimaritima ulvae</name>
    <dbReference type="NCBI Taxonomy" id="980254"/>
    <lineage>
        <taxon>Bacteria</taxon>
        <taxon>Pseudomonadati</taxon>
        <taxon>Planctomycetota</taxon>
        <taxon>Planctomycetia</taxon>
        <taxon>Pirellulales</taxon>
        <taxon>Pirellulaceae</taxon>
        <taxon>Roseimaritima</taxon>
    </lineage>
</organism>
<dbReference type="PANTHER" id="PTHR30012:SF0">
    <property type="entry name" value="TYPE II SECRETION SYSTEM PROTEIN F-RELATED"/>
    <property type="match status" value="1"/>
</dbReference>
<proteinExistence type="inferred from homology"/>
<keyword evidence="4 7" id="KW-0812">Transmembrane</keyword>
<evidence type="ECO:0000256" key="4">
    <source>
        <dbReference type="ARBA" id="ARBA00022692"/>
    </source>
</evidence>
<dbReference type="InterPro" id="IPR042094">
    <property type="entry name" value="T2SS_GspF_sf"/>
</dbReference>
<keyword evidence="10" id="KW-1185">Reference proteome</keyword>
<keyword evidence="3" id="KW-1003">Cell membrane</keyword>
<evidence type="ECO:0000259" key="8">
    <source>
        <dbReference type="Pfam" id="PF00482"/>
    </source>
</evidence>
<name>A0A5B9QXU4_9BACT</name>
<comment type="subcellular location">
    <subcellularLocation>
        <location evidence="1">Cell membrane</location>
        <topology evidence="1">Multi-pass membrane protein</topology>
    </subcellularLocation>
</comment>
<feature type="domain" description="Type II secretion system protein GspF" evidence="8">
    <location>
        <begin position="257"/>
        <end position="380"/>
    </location>
</feature>
<evidence type="ECO:0000256" key="1">
    <source>
        <dbReference type="ARBA" id="ARBA00004651"/>
    </source>
</evidence>
<dbReference type="AlphaFoldDB" id="A0A5B9QXU4"/>
<dbReference type="GO" id="GO:0005886">
    <property type="term" value="C:plasma membrane"/>
    <property type="evidence" value="ECO:0007669"/>
    <property type="project" value="UniProtKB-SubCell"/>
</dbReference>
<feature type="transmembrane region" description="Helical" evidence="7">
    <location>
        <begin position="206"/>
        <end position="225"/>
    </location>
</feature>
<evidence type="ECO:0000256" key="5">
    <source>
        <dbReference type="ARBA" id="ARBA00022989"/>
    </source>
</evidence>
<evidence type="ECO:0000256" key="7">
    <source>
        <dbReference type="SAM" id="Phobius"/>
    </source>
</evidence>
<feature type="transmembrane region" description="Helical" evidence="7">
    <location>
        <begin position="154"/>
        <end position="173"/>
    </location>
</feature>
<dbReference type="Gene3D" id="1.20.81.30">
    <property type="entry name" value="Type II secretion system (T2SS), domain F"/>
    <property type="match status" value="2"/>
</dbReference>
<reference evidence="9 10" key="1">
    <citation type="submission" date="2019-08" db="EMBL/GenBank/DDBJ databases">
        <title>Deep-cultivation of Planctomycetes and their phenomic and genomic characterization uncovers novel biology.</title>
        <authorList>
            <person name="Wiegand S."/>
            <person name="Jogler M."/>
            <person name="Boedeker C."/>
            <person name="Pinto D."/>
            <person name="Vollmers J."/>
            <person name="Rivas-Marin E."/>
            <person name="Kohn T."/>
            <person name="Peeters S.H."/>
            <person name="Heuer A."/>
            <person name="Rast P."/>
            <person name="Oberbeckmann S."/>
            <person name="Bunk B."/>
            <person name="Jeske O."/>
            <person name="Meyerdierks A."/>
            <person name="Storesund J.E."/>
            <person name="Kallscheuer N."/>
            <person name="Luecker S."/>
            <person name="Lage O.M."/>
            <person name="Pohl T."/>
            <person name="Merkel B.J."/>
            <person name="Hornburger P."/>
            <person name="Mueller R.-W."/>
            <person name="Bruemmer F."/>
            <person name="Labrenz M."/>
            <person name="Spormann A.M."/>
            <person name="Op den Camp H."/>
            <person name="Overmann J."/>
            <person name="Amann R."/>
            <person name="Jetten M.S.M."/>
            <person name="Mascher T."/>
            <person name="Medema M.H."/>
            <person name="Devos D.P."/>
            <person name="Kaster A.-K."/>
            <person name="Ovreas L."/>
            <person name="Rohde M."/>
            <person name="Galperin M.Y."/>
            <person name="Jogler C."/>
        </authorList>
    </citation>
    <scope>NUCLEOTIDE SEQUENCE [LARGE SCALE GENOMIC DNA]</scope>
    <source>
        <strain evidence="9 10">UC8</strain>
    </source>
</reference>
<dbReference type="PRINTS" id="PR00812">
    <property type="entry name" value="BCTERIALGSPF"/>
</dbReference>
<dbReference type="RefSeq" id="WP_068142843.1">
    <property type="nucleotide sequence ID" value="NZ_CP042914.1"/>
</dbReference>
<feature type="domain" description="Type II secretion system protein GspF" evidence="8">
    <location>
        <begin position="55"/>
        <end position="177"/>
    </location>
</feature>
<evidence type="ECO:0000256" key="6">
    <source>
        <dbReference type="ARBA" id="ARBA00023136"/>
    </source>
</evidence>
<comment type="similarity">
    <text evidence="2">Belongs to the GSP F family.</text>
</comment>
<dbReference type="EMBL" id="CP042914">
    <property type="protein sequence ID" value="QEG38773.1"/>
    <property type="molecule type" value="Genomic_DNA"/>
</dbReference>
<keyword evidence="5 7" id="KW-1133">Transmembrane helix</keyword>
<accession>A0A5B9QXU4</accession>
<keyword evidence="6 7" id="KW-0472">Membrane</keyword>
<evidence type="ECO:0000313" key="9">
    <source>
        <dbReference type="EMBL" id="QEG38773.1"/>
    </source>
</evidence>
<dbReference type="InterPro" id="IPR018076">
    <property type="entry name" value="T2SS_GspF_dom"/>
</dbReference>
<protein>
    <submittedName>
        <fullName evidence="9">Type II secretion system protein F</fullName>
    </submittedName>
</protein>
<sequence length="389" mass="42877">MTVPSNRRPAADTLPAGVVGTVTQWIRTLQEIEVGPSRKRGEGIRISATGQAQLMRLLLMLLENGLSMPRALTALAADRSMRRYRPVLLRMRAAVEAGSSLSTAMARMPRTFSKMQTQQIAIGEQSGSLEHALTRVCEQLERSVQMRKRIVKKISYPILILLAGMGLVIFMVVEVVPEFEDIFNSSNVPLPAVTRVVTGISKWTLLYGWTLPLLGLAALAAIWMARSRPRFAQSMDNALLYVPLLGPWLRDIAVLQFSETTLSMVECGFVPVDAVQMAAGCVRNRAVRAAVQSISKAVSRGEKLSSELARHERFFPSTLCQLVSIGEQSGDFPKAMRGTCVHLRERLVSRMDATIGLIEPVLTISLAVVIGAVVLSIYMPMFHMFEVLE</sequence>
<gene>
    <name evidence="9" type="primary">epsF_4</name>
    <name evidence="9" type="ORF">UC8_07310</name>
</gene>
<dbReference type="PANTHER" id="PTHR30012">
    <property type="entry name" value="GENERAL SECRETION PATHWAY PROTEIN"/>
    <property type="match status" value="1"/>
</dbReference>
<dbReference type="Proteomes" id="UP000325286">
    <property type="component" value="Chromosome"/>
</dbReference>
<evidence type="ECO:0000256" key="3">
    <source>
        <dbReference type="ARBA" id="ARBA00022475"/>
    </source>
</evidence>
<evidence type="ECO:0000256" key="2">
    <source>
        <dbReference type="ARBA" id="ARBA00005745"/>
    </source>
</evidence>
<dbReference type="Pfam" id="PF00482">
    <property type="entry name" value="T2SSF"/>
    <property type="match status" value="2"/>
</dbReference>
<dbReference type="InterPro" id="IPR003004">
    <property type="entry name" value="GspF/PilC"/>
</dbReference>
<dbReference type="OrthoDB" id="5508718at2"/>
<dbReference type="KEGG" id="rul:UC8_07310"/>
<feature type="transmembrane region" description="Helical" evidence="7">
    <location>
        <begin position="353"/>
        <end position="379"/>
    </location>
</feature>